<accession>A0A2G0CFH4</accession>
<dbReference type="EMBL" id="PDLO01000003">
    <property type="protein sequence ID" value="PHK98724.1"/>
    <property type="molecule type" value="Genomic_DNA"/>
</dbReference>
<dbReference type="AlphaFoldDB" id="A0A2G0CFH4"/>
<proteinExistence type="predicted"/>
<organism evidence="1 2">
    <name type="scientific">Neolewinella marina</name>
    <dbReference type="NCBI Taxonomy" id="438751"/>
    <lineage>
        <taxon>Bacteria</taxon>
        <taxon>Pseudomonadati</taxon>
        <taxon>Bacteroidota</taxon>
        <taxon>Saprospiria</taxon>
        <taxon>Saprospirales</taxon>
        <taxon>Lewinellaceae</taxon>
        <taxon>Neolewinella</taxon>
    </lineage>
</organism>
<reference evidence="1 2" key="1">
    <citation type="submission" date="2017-10" db="EMBL/GenBank/DDBJ databases">
        <title>The draft genome sequence of Lewinella marina KCTC 32374.</title>
        <authorList>
            <person name="Wang K."/>
        </authorList>
    </citation>
    <scope>NUCLEOTIDE SEQUENCE [LARGE SCALE GENOMIC DNA]</scope>
    <source>
        <strain evidence="1 2">MKG-38</strain>
    </source>
</reference>
<dbReference type="Proteomes" id="UP000226437">
    <property type="component" value="Unassembled WGS sequence"/>
</dbReference>
<keyword evidence="2" id="KW-1185">Reference proteome</keyword>
<comment type="caution">
    <text evidence="1">The sequence shown here is derived from an EMBL/GenBank/DDBJ whole genome shotgun (WGS) entry which is preliminary data.</text>
</comment>
<gene>
    <name evidence="1" type="ORF">CGL56_09665</name>
</gene>
<protein>
    <submittedName>
        <fullName evidence="1">Uncharacterized protein</fullName>
    </submittedName>
</protein>
<evidence type="ECO:0000313" key="2">
    <source>
        <dbReference type="Proteomes" id="UP000226437"/>
    </source>
</evidence>
<name>A0A2G0CFH4_9BACT</name>
<evidence type="ECO:0000313" key="1">
    <source>
        <dbReference type="EMBL" id="PHK98724.1"/>
    </source>
</evidence>
<sequence>MQVVYVFTAANIPLARMFPSIPGIIYAAPKPWGLIPNPFALINWAAAVDSKAELPPYPAILYIWTCRIVQVLHGGRGEQANKSSVKFLR</sequence>